<dbReference type="AlphaFoldDB" id="A0A0B7NKS1"/>
<dbReference type="OrthoDB" id="2286148at2759"/>
<protein>
    <recommendedName>
        <fullName evidence="1">Reverse transcriptase domain-containing protein</fullName>
    </recommendedName>
</protein>
<dbReference type="Gene3D" id="3.10.10.10">
    <property type="entry name" value="HIV Type 1 Reverse Transcriptase, subunit A, domain 1"/>
    <property type="match status" value="1"/>
</dbReference>
<dbReference type="InterPro" id="IPR043502">
    <property type="entry name" value="DNA/RNA_pol_sf"/>
</dbReference>
<dbReference type="SUPFAM" id="SSF56672">
    <property type="entry name" value="DNA/RNA polymerases"/>
    <property type="match status" value="1"/>
</dbReference>
<dbReference type="STRING" id="35722.A0A0B7NKS1"/>
<evidence type="ECO:0000259" key="1">
    <source>
        <dbReference type="PROSITE" id="PS50878"/>
    </source>
</evidence>
<sequence length="193" mass="22212">MTSPTSIHPLSQDQVPLINQTILDLLEKQAIQLEVQQTPGFYSSMFVIPKKDGGIHPIFNLKRLNQYPHAPQFKMDTLREVSLMIHRNDYLISIDLSDAFLHIGLHPESRRFLRLKWNGQVYQYRTIAFGLASSPYVFKKVCKPILEHLRSQGIKISAYLDDWLLVADNKELALQQSQMVVSLLQQLGRVKNS</sequence>
<name>A0A0B7NKS1_9FUNG</name>
<dbReference type="PANTHER" id="PTHR33050">
    <property type="entry name" value="REVERSE TRANSCRIPTASE DOMAIN-CONTAINING PROTEIN"/>
    <property type="match status" value="1"/>
</dbReference>
<keyword evidence="3" id="KW-1185">Reference proteome</keyword>
<gene>
    <name evidence="2" type="primary">PARPA_09763.1 scaffold 38623</name>
</gene>
<accession>A0A0B7NKS1</accession>
<dbReference type="InterPro" id="IPR043128">
    <property type="entry name" value="Rev_trsase/Diguanyl_cyclase"/>
</dbReference>
<dbReference type="Proteomes" id="UP000054107">
    <property type="component" value="Unassembled WGS sequence"/>
</dbReference>
<dbReference type="InterPro" id="IPR052055">
    <property type="entry name" value="Hepadnavirus_pol/RT"/>
</dbReference>
<organism evidence="2 3">
    <name type="scientific">Parasitella parasitica</name>
    <dbReference type="NCBI Taxonomy" id="35722"/>
    <lineage>
        <taxon>Eukaryota</taxon>
        <taxon>Fungi</taxon>
        <taxon>Fungi incertae sedis</taxon>
        <taxon>Mucoromycota</taxon>
        <taxon>Mucoromycotina</taxon>
        <taxon>Mucoromycetes</taxon>
        <taxon>Mucorales</taxon>
        <taxon>Mucorineae</taxon>
        <taxon>Mucoraceae</taxon>
        <taxon>Parasitella</taxon>
    </lineage>
</organism>
<dbReference type="InterPro" id="IPR000477">
    <property type="entry name" value="RT_dom"/>
</dbReference>
<dbReference type="Gene3D" id="3.30.70.270">
    <property type="match status" value="1"/>
</dbReference>
<dbReference type="PANTHER" id="PTHR33050:SF7">
    <property type="entry name" value="RIBONUCLEASE H"/>
    <property type="match status" value="1"/>
</dbReference>
<proteinExistence type="predicted"/>
<dbReference type="PROSITE" id="PS50878">
    <property type="entry name" value="RT_POL"/>
    <property type="match status" value="1"/>
</dbReference>
<evidence type="ECO:0000313" key="3">
    <source>
        <dbReference type="Proteomes" id="UP000054107"/>
    </source>
</evidence>
<evidence type="ECO:0000313" key="2">
    <source>
        <dbReference type="EMBL" id="CEP15533.1"/>
    </source>
</evidence>
<dbReference type="CDD" id="cd03714">
    <property type="entry name" value="RT_DIRS1"/>
    <property type="match status" value="1"/>
</dbReference>
<reference evidence="2 3" key="1">
    <citation type="submission" date="2014-09" db="EMBL/GenBank/DDBJ databases">
        <authorList>
            <person name="Ellenberger Sabrina"/>
        </authorList>
    </citation>
    <scope>NUCLEOTIDE SEQUENCE [LARGE SCALE GENOMIC DNA]</scope>
    <source>
        <strain evidence="2 3">CBS 412.66</strain>
    </source>
</reference>
<dbReference type="EMBL" id="LN732480">
    <property type="protein sequence ID" value="CEP15533.1"/>
    <property type="molecule type" value="Genomic_DNA"/>
</dbReference>
<dbReference type="Pfam" id="PF00078">
    <property type="entry name" value="RVT_1"/>
    <property type="match status" value="1"/>
</dbReference>
<feature type="domain" description="Reverse transcriptase" evidence="1">
    <location>
        <begin position="29"/>
        <end position="193"/>
    </location>
</feature>